<name>A0AAD9XL74_9ROSI</name>
<reference evidence="1" key="1">
    <citation type="journal article" date="2023" name="Plant J.">
        <title>Genome sequences and population genomics provide insights into the demographic history, inbreeding, and mutation load of two 'living fossil' tree species of Dipteronia.</title>
        <authorList>
            <person name="Feng Y."/>
            <person name="Comes H.P."/>
            <person name="Chen J."/>
            <person name="Zhu S."/>
            <person name="Lu R."/>
            <person name="Zhang X."/>
            <person name="Li P."/>
            <person name="Qiu J."/>
            <person name="Olsen K.M."/>
            <person name="Qiu Y."/>
        </authorList>
    </citation>
    <scope>NUCLEOTIDE SEQUENCE</scope>
    <source>
        <strain evidence="1">KIB01</strain>
    </source>
</reference>
<proteinExistence type="predicted"/>
<dbReference type="EMBL" id="JANJYI010000002">
    <property type="protein sequence ID" value="KAK2661295.1"/>
    <property type="molecule type" value="Genomic_DNA"/>
</dbReference>
<comment type="caution">
    <text evidence="1">The sequence shown here is derived from an EMBL/GenBank/DDBJ whole genome shotgun (WGS) entry which is preliminary data.</text>
</comment>
<evidence type="ECO:0000313" key="2">
    <source>
        <dbReference type="Proteomes" id="UP001280121"/>
    </source>
</evidence>
<sequence length="85" mass="9125">MALEMLWSFVDSESRGSLQGGEHATDLDSLVENGYLNASGVYQNGLSEGLEPSPALGTIVKSQDGGVYERDVLVIKTYKKKCASL</sequence>
<protein>
    <submittedName>
        <fullName evidence="1">Uncharacterized protein</fullName>
    </submittedName>
</protein>
<organism evidence="1 2">
    <name type="scientific">Dipteronia dyeriana</name>
    <dbReference type="NCBI Taxonomy" id="168575"/>
    <lineage>
        <taxon>Eukaryota</taxon>
        <taxon>Viridiplantae</taxon>
        <taxon>Streptophyta</taxon>
        <taxon>Embryophyta</taxon>
        <taxon>Tracheophyta</taxon>
        <taxon>Spermatophyta</taxon>
        <taxon>Magnoliopsida</taxon>
        <taxon>eudicotyledons</taxon>
        <taxon>Gunneridae</taxon>
        <taxon>Pentapetalae</taxon>
        <taxon>rosids</taxon>
        <taxon>malvids</taxon>
        <taxon>Sapindales</taxon>
        <taxon>Sapindaceae</taxon>
        <taxon>Hippocastanoideae</taxon>
        <taxon>Acereae</taxon>
        <taxon>Dipteronia</taxon>
    </lineage>
</organism>
<dbReference type="Proteomes" id="UP001280121">
    <property type="component" value="Unassembled WGS sequence"/>
</dbReference>
<evidence type="ECO:0000313" key="1">
    <source>
        <dbReference type="EMBL" id="KAK2661295.1"/>
    </source>
</evidence>
<keyword evidence="2" id="KW-1185">Reference proteome</keyword>
<gene>
    <name evidence="1" type="ORF">Ddye_007828</name>
</gene>
<accession>A0AAD9XL74</accession>
<dbReference type="AlphaFoldDB" id="A0AAD9XL74"/>